<feature type="compositionally biased region" description="Basic and acidic residues" evidence="1">
    <location>
        <begin position="1"/>
        <end position="11"/>
    </location>
</feature>
<organism evidence="2 3">
    <name type="scientific">Liparis tanakae</name>
    <name type="common">Tanaka's snailfish</name>
    <dbReference type="NCBI Taxonomy" id="230148"/>
    <lineage>
        <taxon>Eukaryota</taxon>
        <taxon>Metazoa</taxon>
        <taxon>Chordata</taxon>
        <taxon>Craniata</taxon>
        <taxon>Vertebrata</taxon>
        <taxon>Euteleostomi</taxon>
        <taxon>Actinopterygii</taxon>
        <taxon>Neopterygii</taxon>
        <taxon>Teleostei</taxon>
        <taxon>Neoteleostei</taxon>
        <taxon>Acanthomorphata</taxon>
        <taxon>Eupercaria</taxon>
        <taxon>Perciformes</taxon>
        <taxon>Cottioidei</taxon>
        <taxon>Cottales</taxon>
        <taxon>Liparidae</taxon>
        <taxon>Liparis</taxon>
    </lineage>
</organism>
<reference evidence="2 3" key="1">
    <citation type="submission" date="2019-03" db="EMBL/GenBank/DDBJ databases">
        <title>First draft genome of Liparis tanakae, snailfish: a comprehensive survey of snailfish specific genes.</title>
        <authorList>
            <person name="Kim W."/>
            <person name="Song I."/>
            <person name="Jeong J.-H."/>
            <person name="Kim D."/>
            <person name="Kim S."/>
            <person name="Ryu S."/>
            <person name="Song J.Y."/>
            <person name="Lee S.K."/>
        </authorList>
    </citation>
    <scope>NUCLEOTIDE SEQUENCE [LARGE SCALE GENOMIC DNA]</scope>
    <source>
        <tissue evidence="2">Muscle</tissue>
    </source>
</reference>
<protein>
    <submittedName>
        <fullName evidence="2">Uncharacterized protein</fullName>
    </submittedName>
</protein>
<sequence>MEGLETSRVEEWAESQQGRSAFVGDGSRRGGSLMPSASNGYLPDSDSSGGFIAAFRWLICLRAHEQGLHMALLMVRQLH</sequence>
<evidence type="ECO:0000313" key="3">
    <source>
        <dbReference type="Proteomes" id="UP000314294"/>
    </source>
</evidence>
<evidence type="ECO:0000256" key="1">
    <source>
        <dbReference type="SAM" id="MobiDB-lite"/>
    </source>
</evidence>
<name>A0A4Z2GAQ8_9TELE</name>
<evidence type="ECO:0000313" key="2">
    <source>
        <dbReference type="EMBL" id="TNN50469.1"/>
    </source>
</evidence>
<proteinExistence type="predicted"/>
<dbReference type="EMBL" id="SRLO01000616">
    <property type="protein sequence ID" value="TNN50469.1"/>
    <property type="molecule type" value="Genomic_DNA"/>
</dbReference>
<keyword evidence="3" id="KW-1185">Reference proteome</keyword>
<dbReference type="Proteomes" id="UP000314294">
    <property type="component" value="Unassembled WGS sequence"/>
</dbReference>
<accession>A0A4Z2GAQ8</accession>
<gene>
    <name evidence="2" type="ORF">EYF80_039338</name>
</gene>
<feature type="region of interest" description="Disordered" evidence="1">
    <location>
        <begin position="1"/>
        <end position="44"/>
    </location>
</feature>
<dbReference type="AlphaFoldDB" id="A0A4Z2GAQ8"/>
<comment type="caution">
    <text evidence="2">The sequence shown here is derived from an EMBL/GenBank/DDBJ whole genome shotgun (WGS) entry which is preliminary data.</text>
</comment>